<name>A0A1M3TR70_ASPLC</name>
<evidence type="ECO:0000313" key="2">
    <source>
        <dbReference type="EMBL" id="OJZ89225.1"/>
    </source>
</evidence>
<accession>A0A1M3TR70</accession>
<reference evidence="3" key="1">
    <citation type="journal article" date="2017" name="Genome Biol.">
        <title>Comparative genomics reveals high biological diversity and specific adaptations in the industrially and medically important fungal genus Aspergillus.</title>
        <authorList>
            <person name="de Vries R.P."/>
            <person name="Riley R."/>
            <person name="Wiebenga A."/>
            <person name="Aguilar-Osorio G."/>
            <person name="Amillis S."/>
            <person name="Uchima C.A."/>
            <person name="Anderluh G."/>
            <person name="Asadollahi M."/>
            <person name="Askin M."/>
            <person name="Barry K."/>
            <person name="Battaglia E."/>
            <person name="Bayram O."/>
            <person name="Benocci T."/>
            <person name="Braus-Stromeyer S.A."/>
            <person name="Caldana C."/>
            <person name="Canovas D."/>
            <person name="Cerqueira G.C."/>
            <person name="Chen F."/>
            <person name="Chen W."/>
            <person name="Choi C."/>
            <person name="Clum A."/>
            <person name="Dos Santos R.A."/>
            <person name="Damasio A.R."/>
            <person name="Diallinas G."/>
            <person name="Emri T."/>
            <person name="Fekete E."/>
            <person name="Flipphi M."/>
            <person name="Freyberg S."/>
            <person name="Gallo A."/>
            <person name="Gournas C."/>
            <person name="Habgood R."/>
            <person name="Hainaut M."/>
            <person name="Harispe M.L."/>
            <person name="Henrissat B."/>
            <person name="Hilden K.S."/>
            <person name="Hope R."/>
            <person name="Hossain A."/>
            <person name="Karabika E."/>
            <person name="Karaffa L."/>
            <person name="Karanyi Z."/>
            <person name="Krasevec N."/>
            <person name="Kuo A."/>
            <person name="Kusch H."/>
            <person name="LaButti K."/>
            <person name="Lagendijk E.L."/>
            <person name="Lapidus A."/>
            <person name="Levasseur A."/>
            <person name="Lindquist E."/>
            <person name="Lipzen A."/>
            <person name="Logrieco A.F."/>
            <person name="MacCabe A."/>
            <person name="Maekelae M.R."/>
            <person name="Malavazi I."/>
            <person name="Melin P."/>
            <person name="Meyer V."/>
            <person name="Mielnichuk N."/>
            <person name="Miskei M."/>
            <person name="Molnar A.P."/>
            <person name="Mule G."/>
            <person name="Ngan C.Y."/>
            <person name="Orejas M."/>
            <person name="Orosz E."/>
            <person name="Ouedraogo J.P."/>
            <person name="Overkamp K.M."/>
            <person name="Park H.-S."/>
            <person name="Perrone G."/>
            <person name="Piumi F."/>
            <person name="Punt P.J."/>
            <person name="Ram A.F."/>
            <person name="Ramon A."/>
            <person name="Rauscher S."/>
            <person name="Record E."/>
            <person name="Riano-Pachon D.M."/>
            <person name="Robert V."/>
            <person name="Roehrig J."/>
            <person name="Ruller R."/>
            <person name="Salamov A."/>
            <person name="Salih N.S."/>
            <person name="Samson R.A."/>
            <person name="Sandor E."/>
            <person name="Sanguinetti M."/>
            <person name="Schuetze T."/>
            <person name="Sepcic K."/>
            <person name="Shelest E."/>
            <person name="Sherlock G."/>
            <person name="Sophianopoulou V."/>
            <person name="Squina F.M."/>
            <person name="Sun H."/>
            <person name="Susca A."/>
            <person name="Todd R.B."/>
            <person name="Tsang A."/>
            <person name="Unkles S.E."/>
            <person name="van de Wiele N."/>
            <person name="van Rossen-Uffink D."/>
            <person name="Oliveira J.V."/>
            <person name="Vesth T.C."/>
            <person name="Visser J."/>
            <person name="Yu J.-H."/>
            <person name="Zhou M."/>
            <person name="Andersen M.R."/>
            <person name="Archer D.B."/>
            <person name="Baker S.E."/>
            <person name="Benoit I."/>
            <person name="Brakhage A.A."/>
            <person name="Braus G.H."/>
            <person name="Fischer R."/>
            <person name="Frisvad J.C."/>
            <person name="Goldman G.H."/>
            <person name="Houbraken J."/>
            <person name="Oakley B."/>
            <person name="Pocsi I."/>
            <person name="Scazzocchio C."/>
            <person name="Seiboth B."/>
            <person name="vanKuyk P.A."/>
            <person name="Wortman J."/>
            <person name="Dyer P.S."/>
            <person name="Grigoriev I.V."/>
        </authorList>
    </citation>
    <scope>NUCLEOTIDE SEQUENCE [LARGE SCALE GENOMIC DNA]</scope>
    <source>
        <strain evidence="3">CBS 106.47</strain>
    </source>
</reference>
<dbReference type="Proteomes" id="UP000184063">
    <property type="component" value="Unassembled WGS sequence"/>
</dbReference>
<dbReference type="VEuPathDB" id="FungiDB:ASPFODRAFT_484496"/>
<dbReference type="EMBL" id="KV878238">
    <property type="protein sequence ID" value="OJZ89225.1"/>
    <property type="molecule type" value="Genomic_DNA"/>
</dbReference>
<feature type="transmembrane region" description="Helical" evidence="1">
    <location>
        <begin position="29"/>
        <end position="50"/>
    </location>
</feature>
<evidence type="ECO:0000256" key="1">
    <source>
        <dbReference type="SAM" id="Phobius"/>
    </source>
</evidence>
<keyword evidence="1" id="KW-1133">Transmembrane helix</keyword>
<protein>
    <submittedName>
        <fullName evidence="2">Uncharacterized protein</fullName>
    </submittedName>
</protein>
<keyword evidence="1" id="KW-0472">Membrane</keyword>
<keyword evidence="1" id="KW-0812">Transmembrane</keyword>
<evidence type="ECO:0000313" key="3">
    <source>
        <dbReference type="Proteomes" id="UP000184063"/>
    </source>
</evidence>
<gene>
    <name evidence="2" type="ORF">ASPFODRAFT_484496</name>
</gene>
<proteinExistence type="predicted"/>
<dbReference type="AlphaFoldDB" id="A0A1M3TR70"/>
<organism evidence="2 3">
    <name type="scientific">Aspergillus luchuensis (strain CBS 106.47)</name>
    <dbReference type="NCBI Taxonomy" id="1137211"/>
    <lineage>
        <taxon>Eukaryota</taxon>
        <taxon>Fungi</taxon>
        <taxon>Dikarya</taxon>
        <taxon>Ascomycota</taxon>
        <taxon>Pezizomycotina</taxon>
        <taxon>Eurotiomycetes</taxon>
        <taxon>Eurotiomycetidae</taxon>
        <taxon>Eurotiales</taxon>
        <taxon>Aspergillaceae</taxon>
        <taxon>Aspergillus</taxon>
        <taxon>Aspergillus subgen. Circumdati</taxon>
    </lineage>
</organism>
<sequence length="154" mass="17045">MDGWIHPSIHSFLSLHQCISRAGRSSPRLAGFLLSLSPFLSFPFLPYYYYLLLNFLLSVWVTSSPGDSSLFPAHPLLVSSFYSSSYSSSPLFGSLPSSVLPPLLSLHTFTAQFLPSLRFSSDIVRAILHVLRRIGSPAQDPSYPCTAFCCLYCS</sequence>